<accession>A0A8S5UCH0</accession>
<name>A0A8S5UCH0_9CAUD</name>
<organism evidence="1">
    <name type="scientific">Siphoviridae sp. ctgN495</name>
    <dbReference type="NCBI Taxonomy" id="2825608"/>
    <lineage>
        <taxon>Viruses</taxon>
        <taxon>Duplodnaviria</taxon>
        <taxon>Heunggongvirae</taxon>
        <taxon>Uroviricota</taxon>
        <taxon>Caudoviricetes</taxon>
    </lineage>
</organism>
<proteinExistence type="predicted"/>
<protein>
    <submittedName>
        <fullName evidence="1">Uncharacterized protein</fullName>
    </submittedName>
</protein>
<sequence length="98" mass="10846">MDRKVFEALSSANKLINHQLDCQKAAILDIKKAIEETAKAFNITYKKGRSEGFESETIDDIAEIYGYLIGAKGAIEAGISKLEEAKNMMPNFDKGMNT</sequence>
<dbReference type="EMBL" id="BK016063">
    <property type="protein sequence ID" value="DAF92148.1"/>
    <property type="molecule type" value="Genomic_DNA"/>
</dbReference>
<reference evidence="1" key="1">
    <citation type="journal article" date="2021" name="Proc. Natl. Acad. Sci. U.S.A.">
        <title>A Catalog of Tens of Thousands of Viruses from Human Metagenomes Reveals Hidden Associations with Chronic Diseases.</title>
        <authorList>
            <person name="Tisza M.J."/>
            <person name="Buck C.B."/>
        </authorList>
    </citation>
    <scope>NUCLEOTIDE SEQUENCE</scope>
    <source>
        <strain evidence="1">CtgN495</strain>
    </source>
</reference>
<evidence type="ECO:0000313" key="1">
    <source>
        <dbReference type="EMBL" id="DAF92148.1"/>
    </source>
</evidence>